<dbReference type="SUPFAM" id="SSF47598">
    <property type="entry name" value="Ribbon-helix-helix"/>
    <property type="match status" value="1"/>
</dbReference>
<accession>A0A238X349</accession>
<reference evidence="1 2" key="1">
    <citation type="submission" date="2017-06" db="EMBL/GenBank/DDBJ databases">
        <authorList>
            <person name="Kim H.J."/>
            <person name="Triplett B.A."/>
        </authorList>
    </citation>
    <scope>NUCLEOTIDE SEQUENCE [LARGE SCALE GENOMIC DNA]</scope>
    <source>
        <strain evidence="1 2">DSM 8800</strain>
    </source>
</reference>
<dbReference type="Proteomes" id="UP000198397">
    <property type="component" value="Unassembled WGS sequence"/>
</dbReference>
<evidence type="ECO:0000313" key="2">
    <source>
        <dbReference type="Proteomes" id="UP000198397"/>
    </source>
</evidence>
<evidence type="ECO:0000313" key="1">
    <source>
        <dbReference type="EMBL" id="SNR53013.1"/>
    </source>
</evidence>
<protein>
    <recommendedName>
        <fullName evidence="3">Antitoxin ParD1/3/4</fullName>
    </recommendedName>
</protein>
<dbReference type="InterPro" id="IPR013321">
    <property type="entry name" value="Arc_rbn_hlx_hlx"/>
</dbReference>
<dbReference type="InterPro" id="IPR010985">
    <property type="entry name" value="Ribbon_hlx_hlx"/>
</dbReference>
<gene>
    <name evidence="1" type="ORF">SAMN06264855_11296</name>
</gene>
<sequence>MPTTSVDIPSVLYQYIETEVEEGQYKSKAEAIRSMIRKEMERKHNVDERLSEETLQQIRQARKQDDEGDIRELIKDYV</sequence>
<dbReference type="GO" id="GO:0006355">
    <property type="term" value="P:regulation of DNA-templated transcription"/>
    <property type="evidence" value="ECO:0007669"/>
    <property type="project" value="InterPro"/>
</dbReference>
<dbReference type="AlphaFoldDB" id="A0A238X349"/>
<organism evidence="1 2">
    <name type="scientific">Halorubrum vacuolatum</name>
    <name type="common">Natronobacterium vacuolatum</name>
    <dbReference type="NCBI Taxonomy" id="63740"/>
    <lineage>
        <taxon>Archaea</taxon>
        <taxon>Methanobacteriati</taxon>
        <taxon>Methanobacteriota</taxon>
        <taxon>Stenosarchaea group</taxon>
        <taxon>Halobacteria</taxon>
        <taxon>Halobacteriales</taxon>
        <taxon>Haloferacaceae</taxon>
        <taxon>Halorubrum</taxon>
    </lineage>
</organism>
<keyword evidence="2" id="KW-1185">Reference proteome</keyword>
<proteinExistence type="predicted"/>
<name>A0A238X349_HALVU</name>
<dbReference type="EMBL" id="FZNQ01000012">
    <property type="protein sequence ID" value="SNR53013.1"/>
    <property type="molecule type" value="Genomic_DNA"/>
</dbReference>
<evidence type="ECO:0008006" key="3">
    <source>
        <dbReference type="Google" id="ProtNLM"/>
    </source>
</evidence>
<dbReference type="Gene3D" id="1.10.1220.10">
    <property type="entry name" value="Met repressor-like"/>
    <property type="match status" value="1"/>
</dbReference>